<dbReference type="PANTHER" id="PTHR38926">
    <property type="entry name" value="F-BOX DOMAIN CONTAINING PROTEIN, EXPRESSED"/>
    <property type="match status" value="1"/>
</dbReference>
<protein>
    <recommendedName>
        <fullName evidence="3">F-box domain-containing protein</fullName>
    </recommendedName>
</protein>
<accession>A0A7J7GBF6</accession>
<keyword evidence="2" id="KW-1185">Reference proteome</keyword>
<evidence type="ECO:0008006" key="3">
    <source>
        <dbReference type="Google" id="ProtNLM"/>
    </source>
</evidence>
<reference evidence="2" key="1">
    <citation type="journal article" date="2020" name="Nat. Commun.">
        <title>Genome assembly of wild tea tree DASZ reveals pedigree and selection history of tea varieties.</title>
        <authorList>
            <person name="Zhang W."/>
            <person name="Zhang Y."/>
            <person name="Qiu H."/>
            <person name="Guo Y."/>
            <person name="Wan H."/>
            <person name="Zhang X."/>
            <person name="Scossa F."/>
            <person name="Alseekh S."/>
            <person name="Zhang Q."/>
            <person name="Wang P."/>
            <person name="Xu L."/>
            <person name="Schmidt M.H."/>
            <person name="Jia X."/>
            <person name="Li D."/>
            <person name="Zhu A."/>
            <person name="Guo F."/>
            <person name="Chen W."/>
            <person name="Ni D."/>
            <person name="Usadel B."/>
            <person name="Fernie A.R."/>
            <person name="Wen W."/>
        </authorList>
    </citation>
    <scope>NUCLEOTIDE SEQUENCE [LARGE SCALE GENOMIC DNA]</scope>
    <source>
        <strain evidence="2">cv. G240</strain>
    </source>
</reference>
<dbReference type="SUPFAM" id="SSF81383">
    <property type="entry name" value="F-box domain"/>
    <property type="match status" value="1"/>
</dbReference>
<name>A0A7J7GBF6_CAMSI</name>
<dbReference type="Proteomes" id="UP000593564">
    <property type="component" value="Unassembled WGS sequence"/>
</dbReference>
<comment type="caution">
    <text evidence="1">The sequence shown here is derived from an EMBL/GenBank/DDBJ whole genome shotgun (WGS) entry which is preliminary data.</text>
</comment>
<dbReference type="PANTHER" id="PTHR38926:SF5">
    <property type="entry name" value="F-BOX AND LEUCINE-RICH REPEAT PROTEIN 6"/>
    <property type="match status" value="1"/>
</dbReference>
<sequence>MLEELMEGKKWEELNMDCLVNVLGRVGIQSLLLDIPFVCKSWFKATLSSLCWRRLNFSQVSTARLMYKYEIKFCSISMMKFVVNRSDRCATYLSLPNRSLTDEALTYVADGCPNLRAFVLPCGLPYEHMLKIPNLINKWKSLEYLTLGASCFQLQDIIYQISIHCNNFVGLGVPSAYIGKSDASAIASLLPNIKELDLRCVNIEEEYLVMILKGCKELEYVDVSYCEGFDEGDIDILKLASHIHTFKPEGSMFYSDYDEEWDDNDNFDLDEILIAAL</sequence>
<evidence type="ECO:0000313" key="1">
    <source>
        <dbReference type="EMBL" id="KAF5936616.1"/>
    </source>
</evidence>
<dbReference type="InterPro" id="IPR036047">
    <property type="entry name" value="F-box-like_dom_sf"/>
</dbReference>
<dbReference type="AlphaFoldDB" id="A0A7J7GBF6"/>
<organism evidence="1 2">
    <name type="scientific">Camellia sinensis</name>
    <name type="common">Tea plant</name>
    <name type="synonym">Thea sinensis</name>
    <dbReference type="NCBI Taxonomy" id="4442"/>
    <lineage>
        <taxon>Eukaryota</taxon>
        <taxon>Viridiplantae</taxon>
        <taxon>Streptophyta</taxon>
        <taxon>Embryophyta</taxon>
        <taxon>Tracheophyta</taxon>
        <taxon>Spermatophyta</taxon>
        <taxon>Magnoliopsida</taxon>
        <taxon>eudicotyledons</taxon>
        <taxon>Gunneridae</taxon>
        <taxon>Pentapetalae</taxon>
        <taxon>asterids</taxon>
        <taxon>Ericales</taxon>
        <taxon>Theaceae</taxon>
        <taxon>Camellia</taxon>
    </lineage>
</organism>
<dbReference type="EMBL" id="JACBKZ010000012">
    <property type="protein sequence ID" value="KAF5936616.1"/>
    <property type="molecule type" value="Genomic_DNA"/>
</dbReference>
<proteinExistence type="predicted"/>
<dbReference type="SUPFAM" id="SSF52047">
    <property type="entry name" value="RNI-like"/>
    <property type="match status" value="1"/>
</dbReference>
<dbReference type="InterPro" id="IPR032675">
    <property type="entry name" value="LRR_dom_sf"/>
</dbReference>
<reference evidence="1 2" key="2">
    <citation type="submission" date="2020-07" db="EMBL/GenBank/DDBJ databases">
        <title>Genome assembly of wild tea tree DASZ reveals pedigree and selection history of tea varieties.</title>
        <authorList>
            <person name="Zhang W."/>
        </authorList>
    </citation>
    <scope>NUCLEOTIDE SEQUENCE [LARGE SCALE GENOMIC DNA]</scope>
    <source>
        <strain evidence="2">cv. G240</strain>
        <tissue evidence="1">Leaf</tissue>
    </source>
</reference>
<dbReference type="Gene3D" id="3.80.10.10">
    <property type="entry name" value="Ribonuclease Inhibitor"/>
    <property type="match status" value="2"/>
</dbReference>
<gene>
    <name evidence="1" type="ORF">HYC85_024122</name>
</gene>
<evidence type="ECO:0000313" key="2">
    <source>
        <dbReference type="Proteomes" id="UP000593564"/>
    </source>
</evidence>